<keyword evidence="4" id="KW-0472">Membrane</keyword>
<feature type="domain" description="DUF1977" evidence="6">
    <location>
        <begin position="107"/>
        <end position="218"/>
    </location>
</feature>
<evidence type="ECO:0000313" key="8">
    <source>
        <dbReference type="Proteomes" id="UP000245946"/>
    </source>
</evidence>
<dbReference type="GO" id="GO:0071218">
    <property type="term" value="P:cellular response to misfolded protein"/>
    <property type="evidence" value="ECO:0007669"/>
    <property type="project" value="TreeGrafter"/>
</dbReference>
<name>A0A316ZBS2_9BASI</name>
<dbReference type="Proteomes" id="UP000245946">
    <property type="component" value="Unassembled WGS sequence"/>
</dbReference>
<reference evidence="7 8" key="1">
    <citation type="journal article" date="2018" name="Mol. Biol. Evol.">
        <title>Broad Genomic Sampling Reveals a Smut Pathogenic Ancestry of the Fungal Clade Ustilaginomycotina.</title>
        <authorList>
            <person name="Kijpornyongpan T."/>
            <person name="Mondo S.J."/>
            <person name="Barry K."/>
            <person name="Sandor L."/>
            <person name="Lee J."/>
            <person name="Lipzen A."/>
            <person name="Pangilinan J."/>
            <person name="LaButti K."/>
            <person name="Hainaut M."/>
            <person name="Henrissat B."/>
            <person name="Grigoriev I.V."/>
            <person name="Spatafora J.W."/>
            <person name="Aime M.C."/>
        </authorList>
    </citation>
    <scope>NUCLEOTIDE SEQUENCE [LARGE SCALE GENOMIC DNA]</scope>
    <source>
        <strain evidence="7 8">MCA 4186</strain>
    </source>
</reference>
<evidence type="ECO:0000256" key="1">
    <source>
        <dbReference type="ARBA" id="ARBA00004167"/>
    </source>
</evidence>
<sequence>MGAGPAFRGGQHFRTHGGMNGEIDPQDLFNMFFGGGMGPGFGGGGTTFSFGGPGGARVYTAGGGQRRAGAGGARGPQAADSSPLLQLLPLLILGLFSLISYLPSLLATPDPSFTWAPSGAHTAQRFTPRHGVSYHVSPVQWEKHPFVEQYKAGSHGALKSFEERVENGYKNQLYASCERSREHQQRRILNTRGFLGIGGQPELEKKIRAERYEACERLEDFGIYFNIRV</sequence>
<accession>A0A316ZBS2</accession>
<dbReference type="OrthoDB" id="1507364at2759"/>
<keyword evidence="8" id="KW-1185">Reference proteome</keyword>
<gene>
    <name evidence="7" type="ORF">FA09DRAFT_250370</name>
</gene>
<proteinExistence type="predicted"/>
<dbReference type="GeneID" id="37267241"/>
<evidence type="ECO:0000313" key="7">
    <source>
        <dbReference type="EMBL" id="PWN98756.1"/>
    </source>
</evidence>
<dbReference type="AlphaFoldDB" id="A0A316ZBS2"/>
<organism evidence="7 8">
    <name type="scientific">Tilletiopsis washingtonensis</name>
    <dbReference type="NCBI Taxonomy" id="58919"/>
    <lineage>
        <taxon>Eukaryota</taxon>
        <taxon>Fungi</taxon>
        <taxon>Dikarya</taxon>
        <taxon>Basidiomycota</taxon>
        <taxon>Ustilaginomycotina</taxon>
        <taxon>Exobasidiomycetes</taxon>
        <taxon>Entylomatales</taxon>
        <taxon>Entylomatales incertae sedis</taxon>
        <taxon>Tilletiopsis</taxon>
    </lineage>
</organism>
<evidence type="ECO:0000256" key="2">
    <source>
        <dbReference type="ARBA" id="ARBA00022692"/>
    </source>
</evidence>
<keyword evidence="3" id="KW-1133">Transmembrane helix</keyword>
<dbReference type="RefSeq" id="XP_025599035.1">
    <property type="nucleotide sequence ID" value="XM_025739695.1"/>
</dbReference>
<protein>
    <submittedName>
        <fullName evidence="7">DUF1977-domain-containing protein</fullName>
    </submittedName>
</protein>
<evidence type="ECO:0000256" key="4">
    <source>
        <dbReference type="ARBA" id="ARBA00023136"/>
    </source>
</evidence>
<dbReference type="Pfam" id="PF09320">
    <property type="entry name" value="DUF1977"/>
    <property type="match status" value="1"/>
</dbReference>
<feature type="region of interest" description="Disordered" evidence="5">
    <location>
        <begin position="1"/>
        <end position="20"/>
    </location>
</feature>
<evidence type="ECO:0000256" key="5">
    <source>
        <dbReference type="SAM" id="MobiDB-lite"/>
    </source>
</evidence>
<dbReference type="InterPro" id="IPR015399">
    <property type="entry name" value="DUF1977_DnaJ-like"/>
</dbReference>
<evidence type="ECO:0000259" key="6">
    <source>
        <dbReference type="Pfam" id="PF09320"/>
    </source>
</evidence>
<dbReference type="InterPro" id="IPR051100">
    <property type="entry name" value="DnaJ_subfamily_B/C"/>
</dbReference>
<dbReference type="PANTHER" id="PTHR43908">
    <property type="entry name" value="AT29763P-RELATED"/>
    <property type="match status" value="1"/>
</dbReference>
<evidence type="ECO:0000256" key="3">
    <source>
        <dbReference type="ARBA" id="ARBA00022989"/>
    </source>
</evidence>
<dbReference type="EMBL" id="KZ819290">
    <property type="protein sequence ID" value="PWN98756.1"/>
    <property type="molecule type" value="Genomic_DNA"/>
</dbReference>
<dbReference type="GO" id="GO:0005789">
    <property type="term" value="C:endoplasmic reticulum membrane"/>
    <property type="evidence" value="ECO:0007669"/>
    <property type="project" value="TreeGrafter"/>
</dbReference>
<comment type="subcellular location">
    <subcellularLocation>
        <location evidence="1">Membrane</location>
        <topology evidence="1">Single-pass membrane protein</topology>
    </subcellularLocation>
</comment>
<dbReference type="STRING" id="58919.A0A316ZBS2"/>
<keyword evidence="2" id="KW-0812">Transmembrane</keyword>
<dbReference type="PANTHER" id="PTHR43908:SF3">
    <property type="entry name" value="AT29763P-RELATED"/>
    <property type="match status" value="1"/>
</dbReference>
<dbReference type="GO" id="GO:0030544">
    <property type="term" value="F:Hsp70 protein binding"/>
    <property type="evidence" value="ECO:0007669"/>
    <property type="project" value="TreeGrafter"/>
</dbReference>